<dbReference type="Proteomes" id="UP000518288">
    <property type="component" value="Unassembled WGS sequence"/>
</dbReference>
<evidence type="ECO:0008006" key="3">
    <source>
        <dbReference type="Google" id="ProtNLM"/>
    </source>
</evidence>
<dbReference type="AlphaFoldDB" id="A0A7Y9U6M0"/>
<sequence length="84" mass="8489">MTDPVRERLLTPLPATGCPLCGGPNGCAPAVSGSFDSPCWCTTVQIPAEVLARVPAAQRGQACICRACAEAGARQAQADADSGC</sequence>
<dbReference type="InterPro" id="IPR032720">
    <property type="entry name" value="Cys_rich_CWC"/>
</dbReference>
<organism evidence="1 2">
    <name type="scientific">Sphaerotilus montanus</name>
    <dbReference type="NCBI Taxonomy" id="522889"/>
    <lineage>
        <taxon>Bacteria</taxon>
        <taxon>Pseudomonadati</taxon>
        <taxon>Pseudomonadota</taxon>
        <taxon>Betaproteobacteria</taxon>
        <taxon>Burkholderiales</taxon>
        <taxon>Sphaerotilaceae</taxon>
        <taxon>Sphaerotilus</taxon>
    </lineage>
</organism>
<evidence type="ECO:0000313" key="2">
    <source>
        <dbReference type="Proteomes" id="UP000518288"/>
    </source>
</evidence>
<reference evidence="1 2" key="1">
    <citation type="submission" date="2020-07" db="EMBL/GenBank/DDBJ databases">
        <title>Genomic Encyclopedia of Archaeal and Bacterial Type Strains, Phase II (KMG-II): from individual species to whole genera.</title>
        <authorList>
            <person name="Goeker M."/>
        </authorList>
    </citation>
    <scope>NUCLEOTIDE SEQUENCE [LARGE SCALE GENOMIC DNA]</scope>
    <source>
        <strain evidence="1 2">DSM 21226</strain>
    </source>
</reference>
<accession>A0A7Y9U6M0</accession>
<name>A0A7Y9U6M0_9BURK</name>
<evidence type="ECO:0000313" key="1">
    <source>
        <dbReference type="EMBL" id="NYG34168.1"/>
    </source>
</evidence>
<dbReference type="Pfam" id="PF14375">
    <property type="entry name" value="Cys_rich_CWC"/>
    <property type="match status" value="1"/>
</dbReference>
<dbReference type="EMBL" id="JACCFH010000001">
    <property type="protein sequence ID" value="NYG34168.1"/>
    <property type="molecule type" value="Genomic_DNA"/>
</dbReference>
<comment type="caution">
    <text evidence="1">The sequence shown here is derived from an EMBL/GenBank/DDBJ whole genome shotgun (WGS) entry which is preliminary data.</text>
</comment>
<gene>
    <name evidence="1" type="ORF">BDD16_003154</name>
</gene>
<dbReference type="RefSeq" id="WP_179634847.1">
    <property type="nucleotide sequence ID" value="NZ_JACCFH010000001.1"/>
</dbReference>
<keyword evidence="2" id="KW-1185">Reference proteome</keyword>
<protein>
    <recommendedName>
        <fullName evidence="3">Cysteine-rich CWC family protein</fullName>
    </recommendedName>
</protein>
<proteinExistence type="predicted"/>